<accession>A0A550CHU1</accession>
<keyword evidence="2" id="KW-0812">Transmembrane</keyword>
<dbReference type="PANTHER" id="PTHR12840">
    <property type="entry name" value="NADH-UBIQUINONE OXIDOREDUCTASE ASHI SUBUNIT"/>
    <property type="match status" value="1"/>
</dbReference>
<reference evidence="3 4" key="1">
    <citation type="journal article" date="2019" name="New Phytol.">
        <title>Comparative genomics reveals unique wood-decay strategies and fruiting body development in the Schizophyllaceae.</title>
        <authorList>
            <person name="Almasi E."/>
            <person name="Sahu N."/>
            <person name="Krizsan K."/>
            <person name="Balint B."/>
            <person name="Kovacs G.M."/>
            <person name="Kiss B."/>
            <person name="Cseklye J."/>
            <person name="Drula E."/>
            <person name="Henrissat B."/>
            <person name="Nagy I."/>
            <person name="Chovatia M."/>
            <person name="Adam C."/>
            <person name="LaButti K."/>
            <person name="Lipzen A."/>
            <person name="Riley R."/>
            <person name="Grigoriev I.V."/>
            <person name="Nagy L.G."/>
        </authorList>
    </citation>
    <scope>NUCLEOTIDE SEQUENCE [LARGE SCALE GENOMIC DNA]</scope>
    <source>
        <strain evidence="3 4">NL-1724</strain>
    </source>
</reference>
<protein>
    <submittedName>
        <fullName evidence="3">Uncharacterized protein</fullName>
    </submittedName>
</protein>
<evidence type="ECO:0000313" key="3">
    <source>
        <dbReference type="EMBL" id="TRM64368.1"/>
    </source>
</evidence>
<gene>
    <name evidence="3" type="ORF">BD626DRAFT_547499</name>
</gene>
<keyword evidence="4" id="KW-1185">Reference proteome</keyword>
<evidence type="ECO:0000256" key="1">
    <source>
        <dbReference type="SAM" id="MobiDB-lite"/>
    </source>
</evidence>
<dbReference type="OrthoDB" id="2014058at2759"/>
<feature type="compositionally biased region" description="Basic and acidic residues" evidence="1">
    <location>
        <begin position="15"/>
        <end position="25"/>
    </location>
</feature>
<comment type="caution">
    <text evidence="3">The sequence shown here is derived from an EMBL/GenBank/DDBJ whole genome shotgun (WGS) entry which is preliminary data.</text>
</comment>
<evidence type="ECO:0000256" key="2">
    <source>
        <dbReference type="SAM" id="Phobius"/>
    </source>
</evidence>
<dbReference type="PANTHER" id="PTHR12840:SF1">
    <property type="entry name" value="NADH DEHYDROGENASE [UBIQUINONE] 1 BETA SUBCOMPLEX SUBUNIT 8, MITOCHONDRIAL"/>
    <property type="match status" value="1"/>
</dbReference>
<feature type="region of interest" description="Disordered" evidence="1">
    <location>
        <begin position="1"/>
        <end position="25"/>
    </location>
</feature>
<evidence type="ECO:0000313" key="4">
    <source>
        <dbReference type="Proteomes" id="UP000320762"/>
    </source>
</evidence>
<dbReference type="InterPro" id="IPR008699">
    <property type="entry name" value="NDUFB8"/>
</dbReference>
<sequence>MAPYPVNRQYLPPKGWDDPQMRRNFGDPLHEQEELVSMWGPDIPVIDPSVALKQFTIAFAIFASIYGLSYIASPQMPAIRREYPHDGLQKAFGGHDQARTESVEEEED</sequence>
<feature type="transmembrane region" description="Helical" evidence="2">
    <location>
        <begin position="55"/>
        <end position="72"/>
    </location>
</feature>
<proteinExistence type="predicted"/>
<feature type="region of interest" description="Disordered" evidence="1">
    <location>
        <begin position="82"/>
        <end position="108"/>
    </location>
</feature>
<keyword evidence="2" id="KW-0472">Membrane</keyword>
<dbReference type="STRING" id="97359.A0A550CHU1"/>
<dbReference type="AlphaFoldDB" id="A0A550CHU1"/>
<name>A0A550CHU1_9AGAR</name>
<dbReference type="GO" id="GO:0005739">
    <property type="term" value="C:mitochondrion"/>
    <property type="evidence" value="ECO:0007669"/>
    <property type="project" value="InterPro"/>
</dbReference>
<dbReference type="EMBL" id="VDMD01000007">
    <property type="protein sequence ID" value="TRM64368.1"/>
    <property type="molecule type" value="Genomic_DNA"/>
</dbReference>
<dbReference type="Proteomes" id="UP000320762">
    <property type="component" value="Unassembled WGS sequence"/>
</dbReference>
<organism evidence="3 4">
    <name type="scientific">Schizophyllum amplum</name>
    <dbReference type="NCBI Taxonomy" id="97359"/>
    <lineage>
        <taxon>Eukaryota</taxon>
        <taxon>Fungi</taxon>
        <taxon>Dikarya</taxon>
        <taxon>Basidiomycota</taxon>
        <taxon>Agaricomycotina</taxon>
        <taxon>Agaricomycetes</taxon>
        <taxon>Agaricomycetidae</taxon>
        <taxon>Agaricales</taxon>
        <taxon>Schizophyllaceae</taxon>
        <taxon>Schizophyllum</taxon>
    </lineage>
</organism>
<keyword evidence="2" id="KW-1133">Transmembrane helix</keyword>